<reference evidence="3 5" key="4">
    <citation type="submission" date="2018-04" db="EMBL/GenBank/DDBJ databases">
        <title>Transcriptomics of ammonia oxidizing archaea.</title>
        <authorList>
            <person name="Carini P."/>
        </authorList>
    </citation>
    <scope>NUCLEOTIDE SEQUENCE [LARGE SCALE GENOMIC DNA]</scope>
    <source>
        <strain evidence="3 5">U25</strain>
    </source>
</reference>
<dbReference type="GeneID" id="24816810"/>
<feature type="domain" description="ABM" evidence="1">
    <location>
        <begin position="1"/>
        <end position="73"/>
    </location>
</feature>
<evidence type="ECO:0000259" key="1">
    <source>
        <dbReference type="Pfam" id="PF03992"/>
    </source>
</evidence>
<organism evidence="2 4">
    <name type="scientific">Candidatus Nitrosopelagicus brevis</name>
    <dbReference type="NCBI Taxonomy" id="1410606"/>
    <lineage>
        <taxon>Archaea</taxon>
        <taxon>Nitrososphaerota</taxon>
    </lineage>
</organism>
<dbReference type="STRING" id="1410606.T478_0920"/>
<proteinExistence type="predicted"/>
<dbReference type="OrthoDB" id="104933at2157"/>
<accession>A0A0A7V284</accession>
<gene>
    <name evidence="3" type="ORF">A7X95_02465</name>
    <name evidence="2" type="ORF">T478_0920</name>
</gene>
<reference evidence="2 4" key="1">
    <citation type="journal article" date="2015" name="Proc. Natl. Acad. Sci. U.S.A.">
        <title>Genomic and proteomic characterization of "Candidatus Nitrosopelagicus brevis": An ammonia-oxidizing archaeon from the open ocean.</title>
        <authorList>
            <person name="Santoro A.E."/>
            <person name="Dupont C.L."/>
            <person name="Richter R.A."/>
            <person name="Craig M.T."/>
            <person name="Carini P."/>
            <person name="McIlvin M.R."/>
            <person name="Yang Y."/>
            <person name="Orsi W.D."/>
            <person name="Moran D.M."/>
            <person name="Saito M.A."/>
        </authorList>
    </citation>
    <scope>NUCLEOTIDE SEQUENCE [LARGE SCALE GENOMIC DNA]</scope>
    <source>
        <strain evidence="2">CN25</strain>
        <strain evidence="4">V2</strain>
    </source>
</reference>
<dbReference type="GO" id="GO:0004497">
    <property type="term" value="F:monooxygenase activity"/>
    <property type="evidence" value="ECO:0007669"/>
    <property type="project" value="UniProtKB-KW"/>
</dbReference>
<dbReference type="InterPro" id="IPR007138">
    <property type="entry name" value="ABM_dom"/>
</dbReference>
<reference evidence="5" key="3">
    <citation type="submission" date="2016-05" db="EMBL/GenBank/DDBJ databases">
        <authorList>
            <person name="Dupont C."/>
            <person name="Santoro A."/>
        </authorList>
    </citation>
    <scope>NUCLEOTIDE SEQUENCE [LARGE SCALE GENOMIC DNA]</scope>
    <source>
        <strain evidence="5">U25</strain>
    </source>
</reference>
<reference evidence="3" key="2">
    <citation type="submission" date="2016-05" db="EMBL/GenBank/DDBJ databases">
        <authorList>
            <person name="Lavstsen T."/>
            <person name="Jespersen J.S."/>
        </authorList>
    </citation>
    <scope>NUCLEOTIDE SEQUENCE [LARGE SCALE GENOMIC DNA]</scope>
    <source>
        <strain evidence="3">U25</strain>
    </source>
</reference>
<evidence type="ECO:0000313" key="5">
    <source>
        <dbReference type="Proteomes" id="UP000241022"/>
    </source>
</evidence>
<dbReference type="HOGENOM" id="CLU_176750_0_0_2"/>
<name>A0A0A7V284_9ARCH</name>
<dbReference type="RefSeq" id="WP_048105507.1">
    <property type="nucleotide sequence ID" value="NZ_CP007026.1"/>
</dbReference>
<sequence length="94" mass="10966">MFVAIVEIVLKDEKKDDFKTWITDSNKTLSKFDGFVSRRLLESRDGGNRIMVEFKDMESFQKMHSSPEHSKFASEIGQFMAQPPQRNFFQVVAE</sequence>
<protein>
    <submittedName>
        <fullName evidence="2">Antibiotic biosynthesis monooxygenase</fullName>
    </submittedName>
</protein>
<dbReference type="InterPro" id="IPR011008">
    <property type="entry name" value="Dimeric_a/b-barrel"/>
</dbReference>
<dbReference type="Gene3D" id="3.30.70.100">
    <property type="match status" value="1"/>
</dbReference>
<evidence type="ECO:0000313" key="2">
    <source>
        <dbReference type="EMBL" id="AJA93112.1"/>
    </source>
</evidence>
<dbReference type="AlphaFoldDB" id="A0A0A7V284"/>
<keyword evidence="2" id="KW-0503">Monooxygenase</keyword>
<dbReference type="SUPFAM" id="SSF54909">
    <property type="entry name" value="Dimeric alpha+beta barrel"/>
    <property type="match status" value="1"/>
</dbReference>
<evidence type="ECO:0000313" key="4">
    <source>
        <dbReference type="Proteomes" id="UP000030944"/>
    </source>
</evidence>
<dbReference type="Proteomes" id="UP000241022">
    <property type="component" value="Unassembled WGS sequence"/>
</dbReference>
<keyword evidence="5" id="KW-1185">Reference proteome</keyword>
<evidence type="ECO:0000313" key="3">
    <source>
        <dbReference type="EMBL" id="PTL88154.1"/>
    </source>
</evidence>
<dbReference type="EMBL" id="CP007026">
    <property type="protein sequence ID" value="AJA93112.1"/>
    <property type="molecule type" value="Genomic_DNA"/>
</dbReference>
<dbReference type="Proteomes" id="UP000030944">
    <property type="component" value="Chromosome"/>
</dbReference>
<dbReference type="Pfam" id="PF03992">
    <property type="entry name" value="ABM"/>
    <property type="match status" value="1"/>
</dbReference>
<keyword evidence="2" id="KW-0560">Oxidoreductase</keyword>
<dbReference type="EMBL" id="LXWN01000001">
    <property type="protein sequence ID" value="PTL88154.1"/>
    <property type="molecule type" value="Genomic_DNA"/>
</dbReference>
<dbReference type="KEGG" id="nbv:T478_0920"/>